<proteinExistence type="predicted"/>
<dbReference type="RefSeq" id="WP_047179397.1">
    <property type="nucleotide sequence ID" value="NZ_CBDRIV010000004.1"/>
</dbReference>
<dbReference type="AlphaFoldDB" id="A0A6G3SM61"/>
<comment type="caution">
    <text evidence="1">The sequence shown here is derived from an EMBL/GenBank/DDBJ whole genome shotgun (WGS) entry which is preliminary data.</text>
</comment>
<protein>
    <submittedName>
        <fullName evidence="1">Uncharacterized protein</fullName>
    </submittedName>
</protein>
<reference evidence="1" key="1">
    <citation type="submission" date="2020-01" db="EMBL/GenBank/DDBJ databases">
        <title>Insect and environment-associated Actinomycetes.</title>
        <authorList>
            <person name="Currrie C."/>
            <person name="Chevrette M."/>
            <person name="Carlson C."/>
            <person name="Stubbendieck R."/>
            <person name="Wendt-Pienkowski E."/>
        </authorList>
    </citation>
    <scope>NUCLEOTIDE SEQUENCE</scope>
    <source>
        <strain evidence="1">SID505</strain>
    </source>
</reference>
<sequence>MARYFNVRGFLDCDYPDLDVIRGVVGRYTGAGSRFHLPDDVVALYLGGWLYQEKEINWIAHAFFGASMRSEGVDLLLDQLKRIAESVPEAEGTFFVDDDEGSVSQRWEVLDGQVLVR</sequence>
<organism evidence="1">
    <name type="scientific">Streptomyces anulatus</name>
    <name type="common">Streptomyces chrysomallus</name>
    <dbReference type="NCBI Taxonomy" id="1892"/>
    <lineage>
        <taxon>Bacteria</taxon>
        <taxon>Bacillati</taxon>
        <taxon>Actinomycetota</taxon>
        <taxon>Actinomycetes</taxon>
        <taxon>Kitasatosporales</taxon>
        <taxon>Streptomycetaceae</taxon>
        <taxon>Streptomyces</taxon>
    </lineage>
</organism>
<accession>A0A6G3SM61</accession>
<gene>
    <name evidence="1" type="ORF">G3I43_07940</name>
</gene>
<dbReference type="EMBL" id="JAAGMK010000202">
    <property type="protein sequence ID" value="NEB84107.1"/>
    <property type="molecule type" value="Genomic_DNA"/>
</dbReference>
<evidence type="ECO:0000313" key="1">
    <source>
        <dbReference type="EMBL" id="NEB84107.1"/>
    </source>
</evidence>
<name>A0A6G3SM61_STRAQ</name>